<dbReference type="Proteomes" id="UP001155077">
    <property type="component" value="Unassembled WGS sequence"/>
</dbReference>
<evidence type="ECO:0008006" key="3">
    <source>
        <dbReference type="Google" id="ProtNLM"/>
    </source>
</evidence>
<evidence type="ECO:0000313" key="1">
    <source>
        <dbReference type="EMBL" id="MCM8570272.1"/>
    </source>
</evidence>
<proteinExistence type="predicted"/>
<protein>
    <recommendedName>
        <fullName evidence="3">DEAD/DEAH box helicase</fullName>
    </recommendedName>
</protein>
<accession>A0ABT0Z3G4</accession>
<organism evidence="1 2">
    <name type="scientific">Gramella jeungdoensis</name>
    <dbReference type="NCBI Taxonomy" id="708091"/>
    <lineage>
        <taxon>Bacteria</taxon>
        <taxon>Pseudomonadati</taxon>
        <taxon>Bacteroidota</taxon>
        <taxon>Flavobacteriia</taxon>
        <taxon>Flavobacteriales</taxon>
        <taxon>Flavobacteriaceae</taxon>
        <taxon>Christiangramia</taxon>
    </lineage>
</organism>
<name>A0ABT0Z3G4_9FLAO</name>
<keyword evidence="2" id="KW-1185">Reference proteome</keyword>
<evidence type="ECO:0000313" key="2">
    <source>
        <dbReference type="Proteomes" id="UP001155077"/>
    </source>
</evidence>
<gene>
    <name evidence="1" type="ORF">NE848_12835</name>
</gene>
<dbReference type="RefSeq" id="WP_252114207.1">
    <property type="nucleotide sequence ID" value="NZ_JAMSCK010000004.1"/>
</dbReference>
<dbReference type="EMBL" id="JAMSCK010000004">
    <property type="protein sequence ID" value="MCM8570272.1"/>
    <property type="molecule type" value="Genomic_DNA"/>
</dbReference>
<comment type="caution">
    <text evidence="1">The sequence shown here is derived from an EMBL/GenBank/DDBJ whole genome shotgun (WGS) entry which is preliminary data.</text>
</comment>
<reference evidence="1" key="1">
    <citation type="submission" date="2022-06" db="EMBL/GenBank/DDBJ databases">
        <title>Gramella sediminis sp. nov., isolated from deep-sea sediment of the Indian Ocean.</title>
        <authorList>
            <person name="Yang L."/>
        </authorList>
    </citation>
    <scope>NUCLEOTIDE SEQUENCE</scope>
    <source>
        <strain evidence="1">HMD3159</strain>
    </source>
</reference>
<sequence>MVNEQIETISFGGKYINGTAKETLLNDNENKYVIKGSTGIGGTTAILNDRSKCWLIVSPNVGMIKGKEGGNFNSEKQFFIYGGSRNNWNEVGSYLKCNNSPNLIINCTPEQVVKLKDKEPELFKDITSINIFIDEVHAYTADADYRDNLGVFLALIWNEWNANITLSTATPNYQFFDIPKDLNFKYYKVVRENQPKKPLQISYSEKDAYNFIFRELNEGRKVCVFSNNLNYHKKEYEQLHTANLVGNNLKLKLQLFDKGNDDPKDNSLFENDLIFLSSSYFAGYDVPIDCSICIISNNNSEATTISINNAVQCYGRCRGNVINALYVNHTNKNKTVPTLENVKESIEGFNDDLEYYQRKAKRLNFWDASQLGITPHHYANGAQIGAPVLSLISNYQLHNESVFKATLEGYGFELSKYIPVEVKPPKTKRVSFKNRIENLLKISESQLLDDYLQVRENIKGNDSGSFNYGHAFEYLTAYILKVEQPKNILNSLDKKRVRPERFYNSINNFIRVNGAIPQHHYNQPLTTKQLEQAKTEYLTNTPMKIEITLLRDWVFLHSIYKANKGIFTNEIKRTIKFYDAVGNTDLINDLKHDKKNRHNLALRAVKKEIDNLTHDEVVKAKKAIKNSFKLADKYDNYSNPNDRKKLKSKIVHSIGYLFNEGNYTTKESRNREYTALTQLPSKLRCLIPFKYVESDITSANPQFTDKIIGSNIAFQVYENIMTAKGITRPEAKTMFNTYLNNHNFTVSKARQFYLNVCGYTTTQATQLAEITAGGNKGQYFDVMVGEEKKIIEKYINVIGWGVRFHDAVVLPVWEAERVKLPLSLNDVRFHVGYLNNETPYGGDTTNENIIDERKGFLEGWSSTNNTIDNQPNDHTLNISLNTHYQWFKNRKGLAKV</sequence>